<proteinExistence type="predicted"/>
<dbReference type="AlphaFoldDB" id="A0A2A2IBC0"/>
<evidence type="ECO:0000256" key="1">
    <source>
        <dbReference type="SAM" id="Phobius"/>
    </source>
</evidence>
<feature type="transmembrane region" description="Helical" evidence="1">
    <location>
        <begin position="6"/>
        <end position="25"/>
    </location>
</feature>
<keyword evidence="1" id="KW-0812">Transmembrane</keyword>
<keyword evidence="3" id="KW-1185">Reference proteome</keyword>
<keyword evidence="1" id="KW-0472">Membrane</keyword>
<evidence type="ECO:0000313" key="2">
    <source>
        <dbReference type="EMBL" id="PAV29301.1"/>
    </source>
</evidence>
<evidence type="ECO:0000313" key="3">
    <source>
        <dbReference type="Proteomes" id="UP000218887"/>
    </source>
</evidence>
<reference evidence="2 3" key="1">
    <citation type="submission" date="2017-08" db="EMBL/GenBank/DDBJ databases">
        <title>Virgibacillus indicus sp. nov. and Virgibacillus profoundi sp. nov, two moderately halophilic bacteria isolated from marine sediment by using the Microfluidic Streak Plate.</title>
        <authorList>
            <person name="Xu B."/>
            <person name="Hu B."/>
            <person name="Wang J."/>
            <person name="Zhu Y."/>
            <person name="Huang L."/>
            <person name="Du W."/>
            <person name="Huang Y."/>
        </authorList>
    </citation>
    <scope>NUCLEOTIDE SEQUENCE [LARGE SCALE GENOMIC DNA]</scope>
    <source>
        <strain evidence="2 3">IO3-P3-H5</strain>
    </source>
</reference>
<dbReference type="Proteomes" id="UP000218887">
    <property type="component" value="Unassembled WGS sequence"/>
</dbReference>
<feature type="transmembrane region" description="Helical" evidence="1">
    <location>
        <begin position="37"/>
        <end position="56"/>
    </location>
</feature>
<protein>
    <submittedName>
        <fullName evidence="2">Uncharacterized protein</fullName>
    </submittedName>
</protein>
<organism evidence="2 3">
    <name type="scientific">Virgibacillus profundi</name>
    <dbReference type="NCBI Taxonomy" id="2024555"/>
    <lineage>
        <taxon>Bacteria</taxon>
        <taxon>Bacillati</taxon>
        <taxon>Bacillota</taxon>
        <taxon>Bacilli</taxon>
        <taxon>Bacillales</taxon>
        <taxon>Bacillaceae</taxon>
        <taxon>Virgibacillus</taxon>
    </lineage>
</organism>
<accession>A0A2A2IBC0</accession>
<sequence>MNIFFIVYAFVILLIFNFMTHKFCLKMEMEALKQNKFFRVINIIIVILLVCSYLRVLNAMV</sequence>
<name>A0A2A2IBC0_9BACI</name>
<comment type="caution">
    <text evidence="2">The sequence shown here is derived from an EMBL/GenBank/DDBJ whole genome shotgun (WGS) entry which is preliminary data.</text>
</comment>
<dbReference type="OrthoDB" id="2971155at2"/>
<keyword evidence="1" id="KW-1133">Transmembrane helix</keyword>
<gene>
    <name evidence="2" type="ORF">CIL05_12970</name>
</gene>
<dbReference type="EMBL" id="NPOA01000008">
    <property type="protein sequence ID" value="PAV29301.1"/>
    <property type="molecule type" value="Genomic_DNA"/>
</dbReference>